<dbReference type="SUPFAM" id="SSF82185">
    <property type="entry name" value="Histone H3 K4-specific methyltransferase SET7/9 N-terminal domain"/>
    <property type="match status" value="1"/>
</dbReference>
<feature type="non-terminal residue" evidence="2">
    <location>
        <position position="160"/>
    </location>
</feature>
<protein>
    <recommendedName>
        <fullName evidence="3">MORN repeat-containing protein</fullName>
    </recommendedName>
</protein>
<dbReference type="InterPro" id="IPR003409">
    <property type="entry name" value="MORN"/>
</dbReference>
<dbReference type="AlphaFoldDB" id="A0A382S2F0"/>
<reference evidence="2" key="1">
    <citation type="submission" date="2018-05" db="EMBL/GenBank/DDBJ databases">
        <authorList>
            <person name="Lanie J.A."/>
            <person name="Ng W.-L."/>
            <person name="Kazmierczak K.M."/>
            <person name="Andrzejewski T.M."/>
            <person name="Davidsen T.M."/>
            <person name="Wayne K.J."/>
            <person name="Tettelin H."/>
            <person name="Glass J.I."/>
            <person name="Rusch D."/>
            <person name="Podicherti R."/>
            <person name="Tsui H.-C.T."/>
            <person name="Winkler M.E."/>
        </authorList>
    </citation>
    <scope>NUCLEOTIDE SEQUENCE</scope>
</reference>
<sequence length="160" mass="18959">MIKISKTNGILYYRGNDKELRERSDWNELSRDVKKQLGLKVKRFGKLEWFETESLYPPDKYWVGEIENGVPHGQGTFYIPESYNPVLEFYNGSKFVGTYVNGERQEGTFTWSRGNKYIGSYKNNKRWNGTMHYKEDGEIITYANGENFTKIENIENYKKY</sequence>
<evidence type="ECO:0008006" key="3">
    <source>
        <dbReference type="Google" id="ProtNLM"/>
    </source>
</evidence>
<proteinExistence type="predicted"/>
<evidence type="ECO:0000256" key="1">
    <source>
        <dbReference type="ARBA" id="ARBA00022737"/>
    </source>
</evidence>
<dbReference type="Gene3D" id="2.20.110.10">
    <property type="entry name" value="Histone H3 K4-specific methyltransferase SET7/9 N-terminal domain"/>
    <property type="match status" value="1"/>
</dbReference>
<gene>
    <name evidence="2" type="ORF">METZ01_LOCUS356854</name>
</gene>
<accession>A0A382S2F0</accession>
<dbReference type="Pfam" id="PF02493">
    <property type="entry name" value="MORN"/>
    <property type="match status" value="2"/>
</dbReference>
<keyword evidence="1" id="KW-0677">Repeat</keyword>
<dbReference type="EMBL" id="UINC01125870">
    <property type="protein sequence ID" value="SVD04000.1"/>
    <property type="molecule type" value="Genomic_DNA"/>
</dbReference>
<organism evidence="2">
    <name type="scientific">marine metagenome</name>
    <dbReference type="NCBI Taxonomy" id="408172"/>
    <lineage>
        <taxon>unclassified sequences</taxon>
        <taxon>metagenomes</taxon>
        <taxon>ecological metagenomes</taxon>
    </lineage>
</organism>
<name>A0A382S2F0_9ZZZZ</name>
<evidence type="ECO:0000313" key="2">
    <source>
        <dbReference type="EMBL" id="SVD04000.1"/>
    </source>
</evidence>